<comment type="caution">
    <text evidence="10">The sequence shown here is derived from an EMBL/GenBank/DDBJ whole genome shotgun (WGS) entry which is preliminary data.</text>
</comment>
<feature type="chain" id="PRO_5002528867" description="Cell wall mannoprotein 1" evidence="9">
    <location>
        <begin position="19"/>
        <end position="167"/>
    </location>
</feature>
<evidence type="ECO:0000256" key="6">
    <source>
        <dbReference type="ARBA" id="ARBA00056563"/>
    </source>
</evidence>
<keyword evidence="3" id="KW-0964">Secreted</keyword>
<proteinExistence type="inferred from homology"/>
<dbReference type="Pfam" id="PF12296">
    <property type="entry name" value="HsbA"/>
    <property type="match status" value="1"/>
</dbReference>
<reference evidence="10 11" key="1">
    <citation type="submission" date="2015-02" db="EMBL/GenBank/DDBJ databases">
        <title>Draft Genome Sequences of Two Closely-Related Aflatoxigenic Aspergillus Species Obtained from the Cote d'Ivoire.</title>
        <authorList>
            <person name="Moore G.G."/>
            <person name="Beltz S.B."/>
            <person name="Mack B.M."/>
        </authorList>
    </citation>
    <scope>NUCLEOTIDE SEQUENCE [LARGE SCALE GENOMIC DNA]</scope>
    <source>
        <strain evidence="10 11">SRRC1468</strain>
    </source>
</reference>
<dbReference type="InterPro" id="IPR021054">
    <property type="entry name" value="Cell_wall_mannoprotein_1"/>
</dbReference>
<dbReference type="Proteomes" id="UP000034291">
    <property type="component" value="Unassembled WGS sequence"/>
</dbReference>
<protein>
    <recommendedName>
        <fullName evidence="8">Cell wall mannoprotein 1</fullName>
    </recommendedName>
</protein>
<comment type="subcellular location">
    <subcellularLocation>
        <location evidence="1">Secreted</location>
        <location evidence="1">Cell wall</location>
    </subcellularLocation>
</comment>
<organism evidence="10 11">
    <name type="scientific">Aspergillus rambellii</name>
    <dbReference type="NCBI Taxonomy" id="308745"/>
    <lineage>
        <taxon>Eukaryota</taxon>
        <taxon>Fungi</taxon>
        <taxon>Dikarya</taxon>
        <taxon>Ascomycota</taxon>
        <taxon>Pezizomycotina</taxon>
        <taxon>Eurotiomycetes</taxon>
        <taxon>Eurotiomycetidae</taxon>
        <taxon>Eurotiales</taxon>
        <taxon>Aspergillaceae</taxon>
        <taxon>Aspergillus</taxon>
        <taxon>Aspergillus subgen. Nidulantes</taxon>
    </lineage>
</organism>
<name>A0A0F8U654_9EURO</name>
<comment type="similarity">
    <text evidence="7">Belongs to the cell wall mannoprotein 1 family.</text>
</comment>
<dbReference type="EMBL" id="JZBS01003403">
    <property type="protein sequence ID" value="KKK15088.1"/>
    <property type="molecule type" value="Genomic_DNA"/>
</dbReference>
<dbReference type="PANTHER" id="PTHR38123:SF6">
    <property type="entry name" value="CELL WALL SERINE-THREONINE-RICH GALACTOMANNOPROTEIN MP1 (AFU_ORTHOLOGUE AFUA_4G03240)"/>
    <property type="match status" value="1"/>
</dbReference>
<dbReference type="OrthoDB" id="2422134at2759"/>
<evidence type="ECO:0000313" key="11">
    <source>
        <dbReference type="Proteomes" id="UP000034291"/>
    </source>
</evidence>
<dbReference type="GO" id="GO:0008289">
    <property type="term" value="F:lipid binding"/>
    <property type="evidence" value="ECO:0007669"/>
    <property type="project" value="UniProtKB-KW"/>
</dbReference>
<dbReference type="GO" id="GO:0005576">
    <property type="term" value="C:extracellular region"/>
    <property type="evidence" value="ECO:0007669"/>
    <property type="project" value="TreeGrafter"/>
</dbReference>
<evidence type="ECO:0000256" key="2">
    <source>
        <dbReference type="ARBA" id="ARBA00022512"/>
    </source>
</evidence>
<keyword evidence="2" id="KW-0134">Cell wall</keyword>
<evidence type="ECO:0000256" key="1">
    <source>
        <dbReference type="ARBA" id="ARBA00004191"/>
    </source>
</evidence>
<dbReference type="AlphaFoldDB" id="A0A0F8U654"/>
<keyword evidence="4 9" id="KW-0732">Signal</keyword>
<gene>
    <name evidence="10" type="ORF">ARAM_004936</name>
</gene>
<keyword evidence="5" id="KW-0446">Lipid-binding</keyword>
<dbReference type="PANTHER" id="PTHR38123">
    <property type="entry name" value="CELL WALL SERINE-THREONINE-RICH GALACTOMANNOPROTEIN MP1 (AFU_ORTHOLOGUE AFUA_4G03240)"/>
    <property type="match status" value="1"/>
</dbReference>
<evidence type="ECO:0000256" key="3">
    <source>
        <dbReference type="ARBA" id="ARBA00022525"/>
    </source>
</evidence>
<feature type="signal peptide" evidence="9">
    <location>
        <begin position="1"/>
        <end position="18"/>
    </location>
</feature>
<evidence type="ECO:0000256" key="9">
    <source>
        <dbReference type="SAM" id="SignalP"/>
    </source>
</evidence>
<evidence type="ECO:0000256" key="4">
    <source>
        <dbReference type="ARBA" id="ARBA00022729"/>
    </source>
</evidence>
<evidence type="ECO:0000256" key="8">
    <source>
        <dbReference type="ARBA" id="ARBA00071527"/>
    </source>
</evidence>
<evidence type="ECO:0000256" key="7">
    <source>
        <dbReference type="ARBA" id="ARBA00060953"/>
    </source>
</evidence>
<dbReference type="FunFam" id="1.20.1280.140:FF:000001">
    <property type="entry name" value="Cell wall serine-threonine-rich galactomannoprotein Mp1"/>
    <property type="match status" value="1"/>
</dbReference>
<evidence type="ECO:0000313" key="10">
    <source>
        <dbReference type="EMBL" id="KKK15088.1"/>
    </source>
</evidence>
<dbReference type="STRING" id="308745.A0A0F8U654"/>
<keyword evidence="11" id="KW-1185">Reference proteome</keyword>
<dbReference type="GO" id="GO:0009277">
    <property type="term" value="C:fungal-type cell wall"/>
    <property type="evidence" value="ECO:0007669"/>
    <property type="project" value="UniProtKB-ARBA"/>
</dbReference>
<comment type="function">
    <text evidence="6">Constitutive protein of the cell wall. Antigen target of host humoral immune response.</text>
</comment>
<evidence type="ECO:0000256" key="5">
    <source>
        <dbReference type="ARBA" id="ARBA00023121"/>
    </source>
</evidence>
<dbReference type="Gene3D" id="1.20.1280.140">
    <property type="match status" value="1"/>
</dbReference>
<accession>A0A0F8U654</accession>
<sequence length="167" mass="16797">MKATAFLSLFLASTAVLAAPTKVTREPSAIEERANSATQVLAAIGTKVVALNSAITSCGPAATIPQTRLRSTTPGALALTGPVQDLTKEVGTTVDDIVAKKQAVVAATVGGVTKTSLNDQYAAAEKLSKALTAKVPDALSGIAAQLSAGITDAIQKGIDAYDDVSSS</sequence>